<evidence type="ECO:0000256" key="1">
    <source>
        <dbReference type="SAM" id="MobiDB-lite"/>
    </source>
</evidence>
<organism evidence="2 3">
    <name type="scientific">Brassica cretica</name>
    <name type="common">Mustard</name>
    <dbReference type="NCBI Taxonomy" id="69181"/>
    <lineage>
        <taxon>Eukaryota</taxon>
        <taxon>Viridiplantae</taxon>
        <taxon>Streptophyta</taxon>
        <taxon>Embryophyta</taxon>
        <taxon>Tracheophyta</taxon>
        <taxon>Spermatophyta</taxon>
        <taxon>Magnoliopsida</taxon>
        <taxon>eudicotyledons</taxon>
        <taxon>Gunneridae</taxon>
        <taxon>Pentapetalae</taxon>
        <taxon>rosids</taxon>
        <taxon>malvids</taxon>
        <taxon>Brassicales</taxon>
        <taxon>Brassicaceae</taxon>
        <taxon>Brassiceae</taxon>
        <taxon>Brassica</taxon>
    </lineage>
</organism>
<protein>
    <submittedName>
        <fullName evidence="2">Uncharacterized protein</fullName>
    </submittedName>
</protein>
<evidence type="ECO:0000313" key="3">
    <source>
        <dbReference type="Proteomes" id="UP000712600"/>
    </source>
</evidence>
<sequence length="332" mass="37714">MTPTESTTSCNAVRILTHEEFAAKHPHPPSPDKVRIARRAETSIDRHGECIIARQTEAAIDRQSPAHIDQGAPITYQVQIPKIDVARLNALRPKHKPSENPPEPVRTPSDDGEDPMEEDRVPTGRNLRRRKEKMDAYYTHRLWMFFRETREKEEDIKRMFCGAREKMRMGITFKKKSDPGQFVIPCTVKGGAFAGTLHFSGLFLEELRKNCERPRACHCGTEYETDYSGSIETHTATSIDSGLQKSTDTPHEESVDSRPNDWENDYYNPHHGSTGGSRFTSCRSLLLDPVLGNTLMELKPIANSRARGRVVEVAEIVEQETEISEMLRRSRS</sequence>
<reference evidence="2" key="1">
    <citation type="submission" date="2019-12" db="EMBL/GenBank/DDBJ databases">
        <title>Genome sequencing and annotation of Brassica cretica.</title>
        <authorList>
            <person name="Studholme D.J."/>
            <person name="Sarris P."/>
        </authorList>
    </citation>
    <scope>NUCLEOTIDE SEQUENCE</scope>
    <source>
        <strain evidence="2">PFS-109/04</strain>
        <tissue evidence="2">Leaf</tissue>
    </source>
</reference>
<feature type="region of interest" description="Disordered" evidence="1">
    <location>
        <begin position="238"/>
        <end position="278"/>
    </location>
</feature>
<dbReference type="EMBL" id="QGKX02000004">
    <property type="protein sequence ID" value="KAF3603922.1"/>
    <property type="molecule type" value="Genomic_DNA"/>
</dbReference>
<comment type="caution">
    <text evidence="2">The sequence shown here is derived from an EMBL/GenBank/DDBJ whole genome shotgun (WGS) entry which is preliminary data.</text>
</comment>
<evidence type="ECO:0000313" key="2">
    <source>
        <dbReference type="EMBL" id="KAF3603922.1"/>
    </source>
</evidence>
<accession>A0A8S9SP61</accession>
<dbReference type="Proteomes" id="UP000712600">
    <property type="component" value="Unassembled WGS sequence"/>
</dbReference>
<feature type="compositionally biased region" description="Basic and acidic residues" evidence="1">
    <location>
        <begin position="248"/>
        <end position="261"/>
    </location>
</feature>
<gene>
    <name evidence="2" type="ORF">F2Q69_00036383</name>
</gene>
<name>A0A8S9SP61_BRACR</name>
<dbReference type="AlphaFoldDB" id="A0A8S9SP61"/>
<proteinExistence type="predicted"/>
<feature type="region of interest" description="Disordered" evidence="1">
    <location>
        <begin position="92"/>
        <end position="128"/>
    </location>
</feature>
<feature type="compositionally biased region" description="Polar residues" evidence="1">
    <location>
        <begin position="238"/>
        <end position="247"/>
    </location>
</feature>